<dbReference type="InterPro" id="IPR050535">
    <property type="entry name" value="DNA_Repair-Maintenance_Comp"/>
</dbReference>
<organism evidence="3 4">
    <name type="scientific">Celeribacter halophilus</name>
    <dbReference type="NCBI Taxonomy" id="576117"/>
    <lineage>
        <taxon>Bacteria</taxon>
        <taxon>Pseudomonadati</taxon>
        <taxon>Pseudomonadota</taxon>
        <taxon>Alphaproteobacteria</taxon>
        <taxon>Rhodobacterales</taxon>
        <taxon>Roseobacteraceae</taxon>
        <taxon>Celeribacter</taxon>
    </lineage>
</organism>
<gene>
    <name evidence="3" type="ORF">SAMN04488138_10222</name>
</gene>
<dbReference type="CDD" id="cd00840">
    <property type="entry name" value="MPP_Mre11_N"/>
    <property type="match status" value="1"/>
</dbReference>
<dbReference type="STRING" id="576117.SAMN04488138_10222"/>
<dbReference type="InterPro" id="IPR029052">
    <property type="entry name" value="Metallo-depent_PP-like"/>
</dbReference>
<evidence type="ECO:0000256" key="1">
    <source>
        <dbReference type="ARBA" id="ARBA00022801"/>
    </source>
</evidence>
<dbReference type="InterPro" id="IPR004843">
    <property type="entry name" value="Calcineurin-like_PHP"/>
</dbReference>
<keyword evidence="3" id="KW-0269">Exonuclease</keyword>
<dbReference type="SUPFAM" id="SSF56300">
    <property type="entry name" value="Metallo-dependent phosphatases"/>
    <property type="match status" value="1"/>
</dbReference>
<evidence type="ECO:0000313" key="3">
    <source>
        <dbReference type="EMBL" id="SFJ10979.1"/>
    </source>
</evidence>
<dbReference type="Pfam" id="PF00149">
    <property type="entry name" value="Metallophos"/>
    <property type="match status" value="1"/>
</dbReference>
<evidence type="ECO:0000259" key="2">
    <source>
        <dbReference type="Pfam" id="PF00149"/>
    </source>
</evidence>
<dbReference type="PANTHER" id="PTHR30337:SF7">
    <property type="entry name" value="PHOSPHOESTERASE"/>
    <property type="match status" value="1"/>
</dbReference>
<proteinExistence type="predicted"/>
<keyword evidence="4" id="KW-1185">Reference proteome</keyword>
<dbReference type="OrthoDB" id="9773856at2"/>
<feature type="domain" description="Calcineurin-like phosphoesterase" evidence="2">
    <location>
        <begin position="1"/>
        <end position="194"/>
    </location>
</feature>
<dbReference type="PIRSF" id="PIRSF033091">
    <property type="entry name" value="Pesterase_YhaO"/>
    <property type="match status" value="1"/>
</dbReference>
<dbReference type="GeneID" id="98663835"/>
<keyword evidence="3" id="KW-0540">Nuclease</keyword>
<name>A0A1I3NP61_9RHOB</name>
<dbReference type="GO" id="GO:0004527">
    <property type="term" value="F:exonuclease activity"/>
    <property type="evidence" value="ECO:0007669"/>
    <property type="project" value="UniProtKB-KW"/>
</dbReference>
<sequence>MKILHTADIHLDSPLRSLALRDAELRETVMAASRKAFSRLVEVALSEQVSAVLIAGDLFDGRERSARTGAYLAGELDRLRAAGVKVFYIKGNHDAENPITGSLDLPDNVHVFDARGGKVQLTGEVWVHGVSFAQKHAPDSLLPRFQPPVAGAVNIAMLHSSLAGAEGHDVYAPCRVADLCAMGFDYWALGHIHKRQVHSEAPWVVMPGIPQGRDIGEAGPKSASLLTIEHGTITVEEVPTSVVEFRHSTLDISGTEDDDALRKLLHGHLSDLRQSIFAPTGVVRLTLTGQSKRYWQILRDRDVWTEQLGDMMRAAGDLWLDKLVLDIAPHEIDATNTAKTSDAISELSATMQAISSEPGFISIAREEVSAVLQDLPPALRARLMPDEAARDALTQELAQGGVNRVLALMKGVENT</sequence>
<dbReference type="RefSeq" id="WP_074913927.1">
    <property type="nucleotide sequence ID" value="NZ_FORY01000002.1"/>
</dbReference>
<reference evidence="3 4" key="1">
    <citation type="submission" date="2016-10" db="EMBL/GenBank/DDBJ databases">
        <authorList>
            <person name="de Groot N.N."/>
        </authorList>
    </citation>
    <scope>NUCLEOTIDE SEQUENCE [LARGE SCALE GENOMIC DNA]</scope>
    <source>
        <strain evidence="3 4">CGMCC 1.8891</strain>
    </source>
</reference>
<keyword evidence="1" id="KW-0378">Hydrolase</keyword>
<dbReference type="EMBL" id="FORY01000002">
    <property type="protein sequence ID" value="SFJ10979.1"/>
    <property type="molecule type" value="Genomic_DNA"/>
</dbReference>
<dbReference type="Gene3D" id="3.60.21.10">
    <property type="match status" value="1"/>
</dbReference>
<dbReference type="InterPro" id="IPR014576">
    <property type="entry name" value="Pesterase_YhaO"/>
</dbReference>
<dbReference type="InterPro" id="IPR041796">
    <property type="entry name" value="Mre11_N"/>
</dbReference>
<evidence type="ECO:0000313" key="4">
    <source>
        <dbReference type="Proteomes" id="UP000183299"/>
    </source>
</evidence>
<dbReference type="Proteomes" id="UP000183299">
    <property type="component" value="Unassembled WGS sequence"/>
</dbReference>
<dbReference type="AlphaFoldDB" id="A0A1I3NP61"/>
<protein>
    <submittedName>
        <fullName evidence="3">DNA repair exonuclease SbcCD nuclease subunit</fullName>
    </submittedName>
</protein>
<accession>A0A1I3NP61</accession>
<dbReference type="PANTHER" id="PTHR30337">
    <property type="entry name" value="COMPONENT OF ATP-DEPENDENT DSDNA EXONUCLEASE"/>
    <property type="match status" value="1"/>
</dbReference>